<feature type="transmembrane region" description="Helical" evidence="1">
    <location>
        <begin position="136"/>
        <end position="153"/>
    </location>
</feature>
<evidence type="ECO:0000313" key="2">
    <source>
        <dbReference type="EMBL" id="PUE54368.1"/>
    </source>
</evidence>
<dbReference type="Pfam" id="PF22285">
    <property type="entry name" value="DUF6962"/>
    <property type="match status" value="1"/>
</dbReference>
<dbReference type="InterPro" id="IPR054235">
    <property type="entry name" value="DUF6962"/>
</dbReference>
<dbReference type="OrthoDB" id="9837129at2"/>
<accession>A0A315EBW5</accession>
<dbReference type="AlphaFoldDB" id="A0A315EBW5"/>
<evidence type="ECO:0000256" key="1">
    <source>
        <dbReference type="SAM" id="Phobius"/>
    </source>
</evidence>
<keyword evidence="1" id="KW-0812">Transmembrane</keyword>
<feature type="transmembrane region" description="Helical" evidence="1">
    <location>
        <begin position="6"/>
        <end position="22"/>
    </location>
</feature>
<reference evidence="2 3" key="1">
    <citation type="submission" date="2017-04" db="EMBL/GenBank/DDBJ databases">
        <title>Unexpected and diverse lifestyles within the genus Limnohabitans.</title>
        <authorList>
            <person name="Kasalicky V."/>
            <person name="Mehrshad M."/>
            <person name="Andrei S.-A."/>
            <person name="Salcher M."/>
            <person name="Kratochvilova H."/>
            <person name="Simek K."/>
            <person name="Ghai R."/>
        </authorList>
    </citation>
    <scope>NUCLEOTIDE SEQUENCE [LARGE SCALE GENOMIC DNA]</scope>
    <source>
        <strain evidence="2 3">II-B4</strain>
    </source>
</reference>
<feature type="transmembrane region" description="Helical" evidence="1">
    <location>
        <begin position="165"/>
        <end position="181"/>
    </location>
</feature>
<protein>
    <submittedName>
        <fullName evidence="2">Uncharacterized protein</fullName>
    </submittedName>
</protein>
<feature type="transmembrane region" description="Helical" evidence="1">
    <location>
        <begin position="59"/>
        <end position="77"/>
    </location>
</feature>
<dbReference type="EMBL" id="NESN01000002">
    <property type="protein sequence ID" value="PUE54368.1"/>
    <property type="molecule type" value="Genomic_DNA"/>
</dbReference>
<feature type="transmembrane region" description="Helical" evidence="1">
    <location>
        <begin position="34"/>
        <end position="53"/>
    </location>
</feature>
<keyword evidence="1" id="KW-0472">Membrane</keyword>
<comment type="caution">
    <text evidence="2">The sequence shown here is derived from an EMBL/GenBank/DDBJ whole genome shotgun (WGS) entry which is preliminary data.</text>
</comment>
<feature type="transmembrane region" description="Helical" evidence="1">
    <location>
        <begin position="112"/>
        <end position="129"/>
    </location>
</feature>
<evidence type="ECO:0000313" key="3">
    <source>
        <dbReference type="Proteomes" id="UP000250790"/>
    </source>
</evidence>
<keyword evidence="1" id="KW-1133">Transmembrane helix</keyword>
<keyword evidence="3" id="KW-1185">Reference proteome</keyword>
<feature type="transmembrane region" description="Helical" evidence="1">
    <location>
        <begin position="89"/>
        <end position="106"/>
    </location>
</feature>
<sequence length="185" mass="19638">MNLQALFDAALAMVCLALAFDASKARPAWRLSQLLLAAAAILGALRFSELLPMPSLHQFFSMLGAGVGLPLLAMAVIQPDSAVATQRRFAWIYAIVAATACIFLVMVAQIKAWTAVCALLSALCILVLAVKNQKKLTALGGLLLLMTLTAFALKLNVPPLLPGDLLHIGMSLSLLVLWTGSKRSV</sequence>
<organism evidence="2 3">
    <name type="scientific">Limnohabitans parvus II-B4</name>
    <dbReference type="NCBI Taxonomy" id="1293052"/>
    <lineage>
        <taxon>Bacteria</taxon>
        <taxon>Pseudomonadati</taxon>
        <taxon>Pseudomonadota</taxon>
        <taxon>Betaproteobacteria</taxon>
        <taxon>Burkholderiales</taxon>
        <taxon>Comamonadaceae</taxon>
        <taxon>Limnohabitans</taxon>
    </lineage>
</organism>
<dbReference type="RefSeq" id="WP_108312328.1">
    <property type="nucleotide sequence ID" value="NZ_NESN01000002.1"/>
</dbReference>
<name>A0A315EBW5_9BURK</name>
<gene>
    <name evidence="2" type="ORF">B9Z37_07455</name>
</gene>
<proteinExistence type="predicted"/>
<dbReference type="Proteomes" id="UP000250790">
    <property type="component" value="Unassembled WGS sequence"/>
</dbReference>